<gene>
    <name evidence="2" type="ORF">GCM10022252_19060</name>
</gene>
<proteinExistence type="predicted"/>
<name>A0ABP8AN15_9ACTN</name>
<evidence type="ECO:0000313" key="3">
    <source>
        <dbReference type="Proteomes" id="UP001501251"/>
    </source>
</evidence>
<keyword evidence="1" id="KW-1133">Transmembrane helix</keyword>
<keyword evidence="3" id="KW-1185">Reference proteome</keyword>
<comment type="caution">
    <text evidence="2">The sequence shown here is derived from an EMBL/GenBank/DDBJ whole genome shotgun (WGS) entry which is preliminary data.</text>
</comment>
<evidence type="ECO:0000256" key="1">
    <source>
        <dbReference type="SAM" id="Phobius"/>
    </source>
</evidence>
<evidence type="ECO:0000313" key="2">
    <source>
        <dbReference type="EMBL" id="GAA4186687.1"/>
    </source>
</evidence>
<sequence>MTPFEAHIDAIENVAKAMIWACFMATFVLLLTGQVNGAMAGVIAAWISRATFYHIKETRAR</sequence>
<keyword evidence="1" id="KW-0472">Membrane</keyword>
<dbReference type="Proteomes" id="UP001501251">
    <property type="component" value="Unassembled WGS sequence"/>
</dbReference>
<dbReference type="EMBL" id="BAABAQ010000002">
    <property type="protein sequence ID" value="GAA4186687.1"/>
    <property type="molecule type" value="Genomic_DNA"/>
</dbReference>
<reference evidence="3" key="1">
    <citation type="journal article" date="2019" name="Int. J. Syst. Evol. Microbiol.">
        <title>The Global Catalogue of Microorganisms (GCM) 10K type strain sequencing project: providing services to taxonomists for standard genome sequencing and annotation.</title>
        <authorList>
            <consortium name="The Broad Institute Genomics Platform"/>
            <consortium name="The Broad Institute Genome Sequencing Center for Infectious Disease"/>
            <person name="Wu L."/>
            <person name="Ma J."/>
        </authorList>
    </citation>
    <scope>NUCLEOTIDE SEQUENCE [LARGE SCALE GENOMIC DNA]</scope>
    <source>
        <strain evidence="3">JCM 17388</strain>
    </source>
</reference>
<accession>A0ABP8AN15</accession>
<feature type="transmembrane region" description="Helical" evidence="1">
    <location>
        <begin position="17"/>
        <end position="47"/>
    </location>
</feature>
<keyword evidence="1" id="KW-0812">Transmembrane</keyword>
<organism evidence="2 3">
    <name type="scientific">Streptosporangium oxazolinicum</name>
    <dbReference type="NCBI Taxonomy" id="909287"/>
    <lineage>
        <taxon>Bacteria</taxon>
        <taxon>Bacillati</taxon>
        <taxon>Actinomycetota</taxon>
        <taxon>Actinomycetes</taxon>
        <taxon>Streptosporangiales</taxon>
        <taxon>Streptosporangiaceae</taxon>
        <taxon>Streptosporangium</taxon>
    </lineage>
</organism>
<protein>
    <submittedName>
        <fullName evidence="2">Uncharacterized protein</fullName>
    </submittedName>
</protein>